<comment type="caution">
    <text evidence="2">The sequence shown here is derived from an EMBL/GenBank/DDBJ whole genome shotgun (WGS) entry which is preliminary data.</text>
</comment>
<organism evidence="2 3">
    <name type="scientific">Rhododendron griersonianum</name>
    <dbReference type="NCBI Taxonomy" id="479676"/>
    <lineage>
        <taxon>Eukaryota</taxon>
        <taxon>Viridiplantae</taxon>
        <taxon>Streptophyta</taxon>
        <taxon>Embryophyta</taxon>
        <taxon>Tracheophyta</taxon>
        <taxon>Spermatophyta</taxon>
        <taxon>Magnoliopsida</taxon>
        <taxon>eudicotyledons</taxon>
        <taxon>Gunneridae</taxon>
        <taxon>Pentapetalae</taxon>
        <taxon>asterids</taxon>
        <taxon>Ericales</taxon>
        <taxon>Ericaceae</taxon>
        <taxon>Ericoideae</taxon>
        <taxon>Rhodoreae</taxon>
        <taxon>Rhododendron</taxon>
    </lineage>
</organism>
<dbReference type="AlphaFoldDB" id="A0AAV6IXS1"/>
<dbReference type="PANTHER" id="PTHR10492:SF57">
    <property type="entry name" value="ATP-DEPENDENT DNA HELICASE"/>
    <property type="match status" value="1"/>
</dbReference>
<dbReference type="SUPFAM" id="SSF52540">
    <property type="entry name" value="P-loop containing nucleoside triphosphate hydrolases"/>
    <property type="match status" value="1"/>
</dbReference>
<protein>
    <recommendedName>
        <fullName evidence="1">DNA helicase Pif1-like 2B domain-containing protein</fullName>
    </recommendedName>
</protein>
<proteinExistence type="predicted"/>
<sequence length="257" mass="28933">MEVGTNPREVVQLPSTIGRCQNLNELLLRVYPQLDATNTSTPTFLTERAFLYARNDDENAINGTVLNIFPRNRYTYLAADKMSEDDGMDRSISNRYPNEYLNSLDPTGLPPFKLELKVGCPIILLRDIAPKDGLCNGTRMMVVRCGSRIIDVEILTGEKIGKLAFIPRISLSPSSSDFPFHMTRGQFPVRLAYAMTINKSQEQSVKFVGVDLRTLVFSHGQLYVALSRCTSFDRITILLPEEETDSTTNIVYLEILL</sequence>
<dbReference type="InterPro" id="IPR049163">
    <property type="entry name" value="Pif1-like_2B_dom"/>
</dbReference>
<keyword evidence="3" id="KW-1185">Reference proteome</keyword>
<dbReference type="InterPro" id="IPR027417">
    <property type="entry name" value="P-loop_NTPase"/>
</dbReference>
<feature type="domain" description="DNA helicase Pif1-like 2B" evidence="1">
    <location>
        <begin position="99"/>
        <end position="144"/>
    </location>
</feature>
<evidence type="ECO:0000313" key="3">
    <source>
        <dbReference type="Proteomes" id="UP000823749"/>
    </source>
</evidence>
<reference evidence="2" key="1">
    <citation type="submission" date="2020-08" db="EMBL/GenBank/DDBJ databases">
        <title>Plant Genome Project.</title>
        <authorList>
            <person name="Zhang R.-G."/>
        </authorList>
    </citation>
    <scope>NUCLEOTIDE SEQUENCE</scope>
    <source>
        <strain evidence="2">WSP0</strain>
        <tissue evidence="2">Leaf</tissue>
    </source>
</reference>
<accession>A0AAV6IXS1</accession>
<dbReference type="EMBL" id="JACTNZ010000009">
    <property type="protein sequence ID" value="KAG5531645.1"/>
    <property type="molecule type" value="Genomic_DNA"/>
</dbReference>
<evidence type="ECO:0000313" key="2">
    <source>
        <dbReference type="EMBL" id="KAG5531645.1"/>
    </source>
</evidence>
<gene>
    <name evidence="2" type="ORF">RHGRI_026313</name>
</gene>
<evidence type="ECO:0000259" key="1">
    <source>
        <dbReference type="Pfam" id="PF21530"/>
    </source>
</evidence>
<dbReference type="Pfam" id="PF21530">
    <property type="entry name" value="Pif1_2B_dom"/>
    <property type="match status" value="1"/>
</dbReference>
<dbReference type="CDD" id="cd18809">
    <property type="entry name" value="SF1_C_RecD"/>
    <property type="match status" value="1"/>
</dbReference>
<dbReference type="PANTHER" id="PTHR10492">
    <property type="match status" value="1"/>
</dbReference>
<name>A0AAV6IXS1_9ERIC</name>
<dbReference type="Proteomes" id="UP000823749">
    <property type="component" value="Chromosome 9"/>
</dbReference>